<dbReference type="GO" id="GO:0005524">
    <property type="term" value="F:ATP binding"/>
    <property type="evidence" value="ECO:0007669"/>
    <property type="project" value="UniProtKB-KW"/>
</dbReference>
<accession>A0AB36SL37</accession>
<reference evidence="5 6" key="1">
    <citation type="submission" date="2017-09" db="EMBL/GenBank/DDBJ databases">
        <title>Large-scale bioinformatics analysis of Bacillus genomes uncovers conserved roles of natural products in bacterial physiology.</title>
        <authorList>
            <consortium name="Agbiome Team Llc"/>
            <person name="Bleich R.M."/>
            <person name="Kirk G.J."/>
            <person name="Santa Maria K.C."/>
            <person name="Allen S.E."/>
            <person name="Farag S."/>
            <person name="Shank E.A."/>
            <person name="Bowers A."/>
        </authorList>
    </citation>
    <scope>NUCLEOTIDE SEQUENCE [LARGE SCALE GENOMIC DNA]</scope>
    <source>
        <strain evidence="5 6">AFS027958</strain>
    </source>
</reference>
<dbReference type="AlphaFoldDB" id="A0AB36SL37"/>
<sequence length="208" mass="23341">MEIELKNISKKYENKQVLDNFNLVVNKGEMMAITGQSGTGKSTLLNIVGLLEEPDSGDVIIQGIENAWKSEKKQIELFRYTIGYLFQNYALIDNETVSKNLDVALEYVKLSNKDDKKKEVLEKVGLLDKLNSKIYQLSGGEQQRIALARLMLKKNDIILADEPTGSLDEVNRDQVLSILKSLNNEGKTILIVTHDPEVSKICTNVVTL</sequence>
<dbReference type="PROSITE" id="PS50893">
    <property type="entry name" value="ABC_TRANSPORTER_2"/>
    <property type="match status" value="1"/>
</dbReference>
<dbReference type="PROSITE" id="PS00211">
    <property type="entry name" value="ABC_TRANSPORTER_1"/>
    <property type="match status" value="1"/>
</dbReference>
<dbReference type="InterPro" id="IPR019895">
    <property type="entry name" value="L_ocin_972_ABC"/>
</dbReference>
<dbReference type="InterPro" id="IPR003439">
    <property type="entry name" value="ABC_transporter-like_ATP-bd"/>
</dbReference>
<dbReference type="SMART" id="SM00382">
    <property type="entry name" value="AAA"/>
    <property type="match status" value="1"/>
</dbReference>
<evidence type="ECO:0000313" key="5">
    <source>
        <dbReference type="EMBL" id="PEN52831.1"/>
    </source>
</evidence>
<dbReference type="InterPro" id="IPR017871">
    <property type="entry name" value="ABC_transporter-like_CS"/>
</dbReference>
<gene>
    <name evidence="5" type="ORF">CN596_18255</name>
</gene>
<dbReference type="SUPFAM" id="SSF52540">
    <property type="entry name" value="P-loop containing nucleoside triphosphate hydrolases"/>
    <property type="match status" value="1"/>
</dbReference>
<dbReference type="Gene3D" id="3.40.50.300">
    <property type="entry name" value="P-loop containing nucleotide triphosphate hydrolases"/>
    <property type="match status" value="1"/>
</dbReference>
<dbReference type="PANTHER" id="PTHR24220">
    <property type="entry name" value="IMPORT ATP-BINDING PROTEIN"/>
    <property type="match status" value="1"/>
</dbReference>
<comment type="caution">
    <text evidence="5">The sequence shown here is derived from an EMBL/GenBank/DDBJ whole genome shotgun (WGS) entry which is preliminary data.</text>
</comment>
<dbReference type="GO" id="GO:0005886">
    <property type="term" value="C:plasma membrane"/>
    <property type="evidence" value="ECO:0007669"/>
    <property type="project" value="TreeGrafter"/>
</dbReference>
<dbReference type="NCBIfam" id="TIGR03608">
    <property type="entry name" value="L_ocin_972_ABC"/>
    <property type="match status" value="1"/>
</dbReference>
<feature type="domain" description="ABC transporter" evidence="4">
    <location>
        <begin position="3"/>
        <end position="205"/>
    </location>
</feature>
<organism evidence="5 6">
    <name type="scientific">Bacillus toyonensis</name>
    <dbReference type="NCBI Taxonomy" id="155322"/>
    <lineage>
        <taxon>Bacteria</taxon>
        <taxon>Bacillati</taxon>
        <taxon>Bacillota</taxon>
        <taxon>Bacilli</taxon>
        <taxon>Bacillales</taxon>
        <taxon>Bacillaceae</taxon>
        <taxon>Bacillus</taxon>
        <taxon>Bacillus cereus group</taxon>
    </lineage>
</organism>
<dbReference type="GO" id="GO:0016887">
    <property type="term" value="F:ATP hydrolysis activity"/>
    <property type="evidence" value="ECO:0007669"/>
    <property type="project" value="InterPro"/>
</dbReference>
<dbReference type="RefSeq" id="WP_000402086.1">
    <property type="nucleotide sequence ID" value="NZ_CP036016.1"/>
</dbReference>
<proteinExistence type="predicted"/>
<dbReference type="CDD" id="cd03255">
    <property type="entry name" value="ABC_MJ0796_LolCDE_FtsE"/>
    <property type="match status" value="1"/>
</dbReference>
<dbReference type="EMBL" id="NUAJ01000020">
    <property type="protein sequence ID" value="PEN52831.1"/>
    <property type="molecule type" value="Genomic_DNA"/>
</dbReference>
<evidence type="ECO:0000256" key="2">
    <source>
        <dbReference type="ARBA" id="ARBA00022741"/>
    </source>
</evidence>
<evidence type="ECO:0000256" key="1">
    <source>
        <dbReference type="ARBA" id="ARBA00022448"/>
    </source>
</evidence>
<name>A0AB36SL37_9BACI</name>
<evidence type="ECO:0000256" key="3">
    <source>
        <dbReference type="ARBA" id="ARBA00022840"/>
    </source>
</evidence>
<dbReference type="PANTHER" id="PTHR24220:SF86">
    <property type="entry name" value="ABC TRANSPORTER ABCH.1"/>
    <property type="match status" value="1"/>
</dbReference>
<dbReference type="InterPro" id="IPR015854">
    <property type="entry name" value="ABC_transpr_LolD-like"/>
</dbReference>
<dbReference type="InterPro" id="IPR017911">
    <property type="entry name" value="MacB-like_ATP-bd"/>
</dbReference>
<evidence type="ECO:0000313" key="6">
    <source>
        <dbReference type="Proteomes" id="UP000220934"/>
    </source>
</evidence>
<keyword evidence="3 5" id="KW-0067">ATP-binding</keyword>
<keyword evidence="2" id="KW-0547">Nucleotide-binding</keyword>
<protein>
    <submittedName>
        <fullName evidence="5">Bacteriocin ABC transporter ATP-binding protein</fullName>
    </submittedName>
</protein>
<dbReference type="InterPro" id="IPR003593">
    <property type="entry name" value="AAA+_ATPase"/>
</dbReference>
<dbReference type="GO" id="GO:0022857">
    <property type="term" value="F:transmembrane transporter activity"/>
    <property type="evidence" value="ECO:0007669"/>
    <property type="project" value="TreeGrafter"/>
</dbReference>
<keyword evidence="1" id="KW-0813">Transport</keyword>
<dbReference type="InterPro" id="IPR027417">
    <property type="entry name" value="P-loop_NTPase"/>
</dbReference>
<dbReference type="Pfam" id="PF00005">
    <property type="entry name" value="ABC_tran"/>
    <property type="match status" value="1"/>
</dbReference>
<dbReference type="Proteomes" id="UP000220934">
    <property type="component" value="Unassembled WGS sequence"/>
</dbReference>
<evidence type="ECO:0000259" key="4">
    <source>
        <dbReference type="PROSITE" id="PS50893"/>
    </source>
</evidence>